<gene>
    <name evidence="2" type="ORF">CMUS01_01318</name>
</gene>
<feature type="region of interest" description="Disordered" evidence="1">
    <location>
        <begin position="246"/>
        <end position="367"/>
    </location>
</feature>
<evidence type="ECO:0000313" key="2">
    <source>
        <dbReference type="EMBL" id="KAF6844263.1"/>
    </source>
</evidence>
<proteinExistence type="predicted"/>
<feature type="compositionally biased region" description="Low complexity" evidence="1">
    <location>
        <begin position="321"/>
        <end position="340"/>
    </location>
</feature>
<organism evidence="2 3">
    <name type="scientific">Colletotrichum musicola</name>
    <dbReference type="NCBI Taxonomy" id="2175873"/>
    <lineage>
        <taxon>Eukaryota</taxon>
        <taxon>Fungi</taxon>
        <taxon>Dikarya</taxon>
        <taxon>Ascomycota</taxon>
        <taxon>Pezizomycotina</taxon>
        <taxon>Sordariomycetes</taxon>
        <taxon>Hypocreomycetidae</taxon>
        <taxon>Glomerellales</taxon>
        <taxon>Glomerellaceae</taxon>
        <taxon>Colletotrichum</taxon>
        <taxon>Colletotrichum orchidearum species complex</taxon>
    </lineage>
</organism>
<feature type="region of interest" description="Disordered" evidence="1">
    <location>
        <begin position="1"/>
        <end position="27"/>
    </location>
</feature>
<name>A0A8H6NXG9_9PEZI</name>
<evidence type="ECO:0000256" key="1">
    <source>
        <dbReference type="SAM" id="MobiDB-lite"/>
    </source>
</evidence>
<feature type="non-terminal residue" evidence="2">
    <location>
        <position position="367"/>
    </location>
</feature>
<protein>
    <submittedName>
        <fullName evidence="2">Uncharacterized protein</fullName>
    </submittedName>
</protein>
<reference evidence="2" key="1">
    <citation type="journal article" date="2020" name="Phytopathology">
        <title>Genome Sequence Resources of Colletotrichum truncatum, C. plurivorum, C. musicola, and C. sojae: Four Species Pathogenic to Soybean (Glycine max).</title>
        <authorList>
            <person name="Rogerio F."/>
            <person name="Boufleur T.R."/>
            <person name="Ciampi-Guillardi M."/>
            <person name="Sukno S.A."/>
            <person name="Thon M.R."/>
            <person name="Massola Junior N.S."/>
            <person name="Baroncelli R."/>
        </authorList>
    </citation>
    <scope>NUCLEOTIDE SEQUENCE</scope>
    <source>
        <strain evidence="2">LFN0074</strain>
    </source>
</reference>
<dbReference type="Proteomes" id="UP000639643">
    <property type="component" value="Unassembled WGS sequence"/>
</dbReference>
<keyword evidence="3" id="KW-1185">Reference proteome</keyword>
<dbReference type="EMBL" id="WIGM01000021">
    <property type="protein sequence ID" value="KAF6844263.1"/>
    <property type="molecule type" value="Genomic_DNA"/>
</dbReference>
<dbReference type="OrthoDB" id="338816at2759"/>
<feature type="compositionally biased region" description="Low complexity" evidence="1">
    <location>
        <begin position="253"/>
        <end position="265"/>
    </location>
</feature>
<evidence type="ECO:0000313" key="3">
    <source>
        <dbReference type="Proteomes" id="UP000639643"/>
    </source>
</evidence>
<comment type="caution">
    <text evidence="2">The sequence shown here is derived from an EMBL/GenBank/DDBJ whole genome shotgun (WGS) entry which is preliminary data.</text>
</comment>
<accession>A0A8H6NXG9</accession>
<feature type="compositionally biased region" description="Polar residues" evidence="1">
    <location>
        <begin position="106"/>
        <end position="116"/>
    </location>
</feature>
<feature type="compositionally biased region" description="Basic and acidic residues" evidence="1">
    <location>
        <begin position="128"/>
        <end position="139"/>
    </location>
</feature>
<feature type="region of interest" description="Disordered" evidence="1">
    <location>
        <begin position="73"/>
        <end position="152"/>
    </location>
</feature>
<dbReference type="AlphaFoldDB" id="A0A8H6NXG9"/>
<sequence length="367" mass="39542">MGGRDRPRLASRLTSVPGCPSSPRRTCYTAHENRVPTATAAEDNLAASHAECSHVVLPDDPARISNREIRASATGRRIHGHDLPHSPVRPSARPLQPARFRPPPTGNSRYTASPGQVVSHKTRRRSFAIKEFETSKSQDPESGSPGESSAAVRGNFTPALELSAGSSTVPGCYLWPGTFSYLPEVPRRPAEMSLAQLKRLLPLPDEELKQFLDYATTLSKSEAAEHFGDLLGDSPQAVEFISSFNSRRQDTKNPAASAPSSNNTSPPEPAPKASRAPKKKKTNIHTPAARRVEDSAPPPGASYSKKNQEDDYYIGRKPNQAAESSKSGSSASASFKQPPKSQTPPPPQQQRTAGGYLISDVKAKPKS</sequence>